<evidence type="ECO:0000313" key="3">
    <source>
        <dbReference type="EMBL" id="PQO41326.1"/>
    </source>
</evidence>
<dbReference type="Proteomes" id="UP000237819">
    <property type="component" value="Unassembled WGS sequence"/>
</dbReference>
<dbReference type="OrthoDB" id="208320at2"/>
<feature type="transmembrane region" description="Helical" evidence="2">
    <location>
        <begin position="12"/>
        <end position="30"/>
    </location>
</feature>
<feature type="region of interest" description="Disordered" evidence="1">
    <location>
        <begin position="544"/>
        <end position="601"/>
    </location>
</feature>
<accession>A0A2S8GA39</accession>
<proteinExistence type="predicted"/>
<feature type="compositionally biased region" description="Polar residues" evidence="1">
    <location>
        <begin position="544"/>
        <end position="566"/>
    </location>
</feature>
<keyword evidence="2" id="KW-0812">Transmembrane</keyword>
<dbReference type="EMBL" id="PUHZ01000026">
    <property type="protein sequence ID" value="PQO41326.1"/>
    <property type="molecule type" value="Genomic_DNA"/>
</dbReference>
<comment type="caution">
    <text evidence="3">The sequence shown here is derived from an EMBL/GenBank/DDBJ whole genome shotgun (WGS) entry which is preliminary data.</text>
</comment>
<dbReference type="Gene3D" id="2.60.450.10">
    <property type="entry name" value="Lipopolysaccharide (LPS) transport protein A like domain"/>
    <property type="match status" value="1"/>
</dbReference>
<evidence type="ECO:0000256" key="2">
    <source>
        <dbReference type="SAM" id="Phobius"/>
    </source>
</evidence>
<evidence type="ECO:0000313" key="4">
    <source>
        <dbReference type="Proteomes" id="UP000237819"/>
    </source>
</evidence>
<dbReference type="RefSeq" id="WP_105339150.1">
    <property type="nucleotide sequence ID" value="NZ_PUHZ01000026.1"/>
</dbReference>
<name>A0A2S8GA39_9BACT</name>
<dbReference type="AlphaFoldDB" id="A0A2S8GA39"/>
<organism evidence="3 4">
    <name type="scientific">Blastopirellula marina</name>
    <dbReference type="NCBI Taxonomy" id="124"/>
    <lineage>
        <taxon>Bacteria</taxon>
        <taxon>Pseudomonadati</taxon>
        <taxon>Planctomycetota</taxon>
        <taxon>Planctomycetia</taxon>
        <taxon>Pirellulales</taxon>
        <taxon>Pirellulaceae</taxon>
        <taxon>Blastopirellula</taxon>
    </lineage>
</organism>
<evidence type="ECO:0000256" key="1">
    <source>
        <dbReference type="SAM" id="MobiDB-lite"/>
    </source>
</evidence>
<gene>
    <name evidence="3" type="ORF">C5Y93_29870</name>
</gene>
<evidence type="ECO:0008006" key="5">
    <source>
        <dbReference type="Google" id="ProtNLM"/>
    </source>
</evidence>
<sequence length="1030" mass="113230">MLNKIKRIAISLAAVVGAYMLYAVLLVPWIEPSLRRADGDESTYVAPDIVGQQKEFLAKFFPKGSWQLGRTKVLESKRIMLLMRDFKELEFDENGNKQPNRLKLEPVTILVFATDDRQERMDEPPLILEGEEAILNFSELNLSFGKIGDLNGGQLAGDVTIRREPSSPKARNGIAIKTRDVQLHPGWIETKAPIQFRYGGSSGSGRHLIAKLDESSKKPGQSPSAVGGLQSLQLNHVDRVLIASQGGLNDPIGPTDANRPGQENSPPLEITCNGPFLFDAAHKIASFRDRVVVTRPTAATTPDQLRGDLIEVYFTEEEDQVAQVDPQPAPAGDESQSMGKLKVQRLVAVGEPATLNAPSAGARATAKQFIYDVVRKRIEASGDQNTELAKDQWVVRSPNVQYEMAENSRDLGRLWAAGPGSFSGQLGKDNKSGDAIRVGWRDQLRVEPNDSGEHVMTLAGDVSAGVDGRGQIQADNLYIWIRSLNIPGKRDKQLLADRMHANGRVDIRSPQLNGKTKELKAWFQYPELNAAKDLDQPGEQALSITRPASNRVQPSPSGMQVSLNRGQQQPMPQQPQPQQPGLPQFSIGGQPEPQDKPPTTTFDMVGDQIQLVFMRVAEKMLVENATISGHVEVKESLSAEPDKPPMVITGDVIQIEHASSPNAYAHVVGAPGMISGRGIQLFSNHLQMDQARNRVFSQGPGELLLPMDRDFEGRKLALPEIYTVTWQGSLEVIGDRIIFDRNVAVRGRPMQFQKGRLGVVTEQRQLNTGRMEVVLDQQVNFRQMGKGPNPSVRRIECKQGFNAYNPTVQQGQLLSIDEMRADNLSIDHVSGDIVVSGAGAARSTRIGFRGFDATMQQGQGTTPQPPSNQLTFVEVNFRQGVIGNFHRRQVSFRDVHPAIYGPVNNWGEAIAANALQGLRDNDVELTCEELTIAQLQSPTGTTQSMELIANGNANVRGRLYSATGERFTYSNEKQMIVLHGSGRSMANISYQKQLGAPRQTASAGTILFWPKEHRFEASNGRSIEVSNLPN</sequence>
<protein>
    <recommendedName>
        <fullName evidence="5">Organic solvent tolerance-like N-terminal domain-containing protein</fullName>
    </recommendedName>
</protein>
<keyword evidence="2" id="KW-1133">Transmembrane helix</keyword>
<keyword evidence="2" id="KW-0472">Membrane</keyword>
<feature type="region of interest" description="Disordered" evidence="1">
    <location>
        <begin position="245"/>
        <end position="265"/>
    </location>
</feature>
<reference evidence="3 4" key="1">
    <citation type="submission" date="2018-02" db="EMBL/GenBank/DDBJ databases">
        <title>Comparative genomes isolates from brazilian mangrove.</title>
        <authorList>
            <person name="Araujo J.E."/>
            <person name="Taketani R.G."/>
            <person name="Silva M.C.P."/>
            <person name="Loureco M.V."/>
            <person name="Andreote F.D."/>
        </authorList>
    </citation>
    <scope>NUCLEOTIDE SEQUENCE [LARGE SCALE GENOMIC DNA]</scope>
    <source>
        <strain evidence="3 4">Nap-Phe MGV</strain>
    </source>
</reference>